<accession>A0AAV7F5I3</accession>
<feature type="region of interest" description="Disordered" evidence="8">
    <location>
        <begin position="311"/>
        <end position="367"/>
    </location>
</feature>
<dbReference type="EMBL" id="JAINDJ010000002">
    <property type="protein sequence ID" value="KAG9456134.1"/>
    <property type="molecule type" value="Genomic_DNA"/>
</dbReference>
<evidence type="ECO:0000256" key="4">
    <source>
        <dbReference type="ARBA" id="ARBA00022833"/>
    </source>
</evidence>
<sequence>MGSRERERERDRDREHQTHQVSSMVVRPAESSGGGGGGGTSDYEPGEVRRADNHNDNSFYSRSEKFHDNQSLGYGMRAGSISPLHQRKANQYYGSDFDHPTGPRRGRGFRGGRGPGRFRDLSPPYGRGRGSRPYGRDYDVPSFEPGPFRGDGLPRNNPNVSPREGDWICSDPACGNLNFARRSHCNNCNKVRYGPGSGPVGSPRRRCPGPPSPRGAPRIPGPPIDRGPRRDMNGYGASPPRVWGRERGFGMGPPARHGGRFPDNYLPRERPGYHEEDEYRERGNFDRSMPPDWDLPRARGREDFFEDRRIYSGRGLRGPPPPLSPPPPPPPAARGHWGREVRERSRSPVRGPLKDYRRDPYMGRGRDDRRGMRRERLFYALISGRLVSTSDINECVIFRWKKVTHSHDTHLHFGWTEPVVKAVGIINVLLKECKDYIKKLSLFVI</sequence>
<dbReference type="InterPro" id="IPR034870">
    <property type="entry name" value="TET_fam"/>
</dbReference>
<dbReference type="Proteomes" id="UP000825729">
    <property type="component" value="Unassembled WGS sequence"/>
</dbReference>
<feature type="domain" description="RanBP2-type" evidence="9">
    <location>
        <begin position="163"/>
        <end position="194"/>
    </location>
</feature>
<keyword evidence="2" id="KW-0479">Metal-binding</keyword>
<name>A0AAV7F5I3_ARIFI</name>
<proteinExistence type="predicted"/>
<dbReference type="AlphaFoldDB" id="A0AAV7F5I3"/>
<feature type="compositionally biased region" description="Basic and acidic residues" evidence="8">
    <location>
        <begin position="46"/>
        <end position="55"/>
    </location>
</feature>
<evidence type="ECO:0000256" key="5">
    <source>
        <dbReference type="ARBA" id="ARBA00022884"/>
    </source>
</evidence>
<feature type="compositionally biased region" description="Basic and acidic residues" evidence="8">
    <location>
        <begin position="1"/>
        <end position="18"/>
    </location>
</feature>
<feature type="compositionally biased region" description="Pro residues" evidence="8">
    <location>
        <begin position="318"/>
        <end position="332"/>
    </location>
</feature>
<evidence type="ECO:0000256" key="8">
    <source>
        <dbReference type="SAM" id="MobiDB-lite"/>
    </source>
</evidence>
<dbReference type="GO" id="GO:0006355">
    <property type="term" value="P:regulation of DNA-templated transcription"/>
    <property type="evidence" value="ECO:0007669"/>
    <property type="project" value="InterPro"/>
</dbReference>
<evidence type="ECO:0000256" key="6">
    <source>
        <dbReference type="ARBA" id="ARBA00023242"/>
    </source>
</evidence>
<dbReference type="SUPFAM" id="SSF90209">
    <property type="entry name" value="Ran binding protein zinc finger-like"/>
    <property type="match status" value="1"/>
</dbReference>
<feature type="compositionally biased region" description="Pro residues" evidence="8">
    <location>
        <begin position="208"/>
        <end position="225"/>
    </location>
</feature>
<keyword evidence="4" id="KW-0862">Zinc</keyword>
<organism evidence="10 11">
    <name type="scientific">Aristolochia fimbriata</name>
    <name type="common">White veined hardy Dutchman's pipe vine</name>
    <dbReference type="NCBI Taxonomy" id="158543"/>
    <lineage>
        <taxon>Eukaryota</taxon>
        <taxon>Viridiplantae</taxon>
        <taxon>Streptophyta</taxon>
        <taxon>Embryophyta</taxon>
        <taxon>Tracheophyta</taxon>
        <taxon>Spermatophyta</taxon>
        <taxon>Magnoliopsida</taxon>
        <taxon>Magnoliidae</taxon>
        <taxon>Piperales</taxon>
        <taxon>Aristolochiaceae</taxon>
        <taxon>Aristolochia</taxon>
    </lineage>
</organism>
<protein>
    <recommendedName>
        <fullName evidence="9">RanBP2-type domain-containing protein</fullName>
    </recommendedName>
</protein>
<dbReference type="PANTHER" id="PTHR23238">
    <property type="entry name" value="RNA BINDING PROTEIN"/>
    <property type="match status" value="1"/>
</dbReference>
<evidence type="ECO:0000256" key="1">
    <source>
        <dbReference type="ARBA" id="ARBA00004123"/>
    </source>
</evidence>
<keyword evidence="11" id="KW-1185">Reference proteome</keyword>
<dbReference type="GO" id="GO:0003723">
    <property type="term" value="F:RNA binding"/>
    <property type="evidence" value="ECO:0007669"/>
    <property type="project" value="UniProtKB-KW"/>
</dbReference>
<keyword evidence="5" id="KW-0694">RNA-binding</keyword>
<evidence type="ECO:0000256" key="3">
    <source>
        <dbReference type="ARBA" id="ARBA00022771"/>
    </source>
</evidence>
<evidence type="ECO:0000313" key="10">
    <source>
        <dbReference type="EMBL" id="KAG9456134.1"/>
    </source>
</evidence>
<evidence type="ECO:0000259" key="9">
    <source>
        <dbReference type="PROSITE" id="PS50199"/>
    </source>
</evidence>
<dbReference type="InterPro" id="IPR036443">
    <property type="entry name" value="Znf_RanBP2_sf"/>
</dbReference>
<dbReference type="Pfam" id="PF00641">
    <property type="entry name" value="Zn_ribbon_RanBP"/>
    <property type="match status" value="1"/>
</dbReference>
<evidence type="ECO:0000256" key="2">
    <source>
        <dbReference type="ARBA" id="ARBA00022723"/>
    </source>
</evidence>
<comment type="subcellular location">
    <subcellularLocation>
        <location evidence="1">Nucleus</location>
    </subcellularLocation>
</comment>
<dbReference type="FunFam" id="4.10.1060.10:FF:000017">
    <property type="entry name" value="FUS RNA-binding protein"/>
    <property type="match status" value="1"/>
</dbReference>
<dbReference type="PROSITE" id="PS01358">
    <property type="entry name" value="ZF_RANBP2_1"/>
    <property type="match status" value="1"/>
</dbReference>
<gene>
    <name evidence="10" type="ORF">H6P81_000642</name>
</gene>
<dbReference type="PROSITE" id="PS50199">
    <property type="entry name" value="ZF_RANBP2_2"/>
    <property type="match status" value="1"/>
</dbReference>
<evidence type="ECO:0000256" key="7">
    <source>
        <dbReference type="PROSITE-ProRule" id="PRU00322"/>
    </source>
</evidence>
<keyword evidence="3 7" id="KW-0863">Zinc-finger</keyword>
<dbReference type="InterPro" id="IPR001876">
    <property type="entry name" value="Znf_RanBP2"/>
</dbReference>
<dbReference type="GO" id="GO:0005634">
    <property type="term" value="C:nucleus"/>
    <property type="evidence" value="ECO:0007669"/>
    <property type="project" value="UniProtKB-SubCell"/>
</dbReference>
<dbReference type="SMART" id="SM00547">
    <property type="entry name" value="ZnF_RBZ"/>
    <property type="match status" value="1"/>
</dbReference>
<feature type="compositionally biased region" description="Basic and acidic residues" evidence="8">
    <location>
        <begin position="337"/>
        <end position="367"/>
    </location>
</feature>
<feature type="region of interest" description="Disordered" evidence="8">
    <location>
        <begin position="192"/>
        <end position="299"/>
    </location>
</feature>
<dbReference type="GO" id="GO:0008270">
    <property type="term" value="F:zinc ion binding"/>
    <property type="evidence" value="ECO:0007669"/>
    <property type="project" value="UniProtKB-KW"/>
</dbReference>
<feature type="region of interest" description="Disordered" evidence="8">
    <location>
        <begin position="1"/>
        <end position="163"/>
    </location>
</feature>
<keyword evidence="6" id="KW-0539">Nucleus</keyword>
<dbReference type="Gene3D" id="4.10.1060.10">
    <property type="entry name" value="Zinc finger, RanBP2-type"/>
    <property type="match status" value="1"/>
</dbReference>
<evidence type="ECO:0000313" key="11">
    <source>
        <dbReference type="Proteomes" id="UP000825729"/>
    </source>
</evidence>
<reference evidence="10 11" key="1">
    <citation type="submission" date="2021-07" db="EMBL/GenBank/DDBJ databases">
        <title>The Aristolochia fimbriata genome: insights into angiosperm evolution, floral development and chemical biosynthesis.</title>
        <authorList>
            <person name="Jiao Y."/>
        </authorList>
    </citation>
    <scope>NUCLEOTIDE SEQUENCE [LARGE SCALE GENOMIC DNA]</scope>
    <source>
        <strain evidence="10">IBCAS-2021</strain>
        <tissue evidence="10">Leaf</tissue>
    </source>
</reference>
<comment type="caution">
    <text evidence="10">The sequence shown here is derived from an EMBL/GenBank/DDBJ whole genome shotgun (WGS) entry which is preliminary data.</text>
</comment>
<feature type="compositionally biased region" description="Basic and acidic residues" evidence="8">
    <location>
        <begin position="266"/>
        <end position="285"/>
    </location>
</feature>